<dbReference type="Gene3D" id="3.30.530.20">
    <property type="match status" value="1"/>
</dbReference>
<keyword evidence="2" id="KW-1185">Reference proteome</keyword>
<accession>A0ABW6KGW6</accession>
<proteinExistence type="predicted"/>
<dbReference type="InterPro" id="IPR019587">
    <property type="entry name" value="Polyketide_cyclase/dehydratase"/>
</dbReference>
<dbReference type="Pfam" id="PF10604">
    <property type="entry name" value="Polyketide_cyc2"/>
    <property type="match status" value="1"/>
</dbReference>
<gene>
    <name evidence="1" type="ORF">ACFYKX_19695</name>
</gene>
<comment type="caution">
    <text evidence="1">The sequence shown here is derived from an EMBL/GenBank/DDBJ whole genome shotgun (WGS) entry which is preliminary data.</text>
</comment>
<dbReference type="EMBL" id="JBIACK010000011">
    <property type="protein sequence ID" value="MFE8702832.1"/>
    <property type="molecule type" value="Genomic_DNA"/>
</dbReference>
<dbReference type="CDD" id="cd08865">
    <property type="entry name" value="SRPBCC_10"/>
    <property type="match status" value="1"/>
</dbReference>
<dbReference type="RefSeq" id="WP_389362830.1">
    <property type="nucleotide sequence ID" value="NZ_JBIACK010000011.1"/>
</dbReference>
<dbReference type="InterPro" id="IPR023393">
    <property type="entry name" value="START-like_dom_sf"/>
</dbReference>
<reference evidence="1 2" key="1">
    <citation type="submission" date="2024-08" db="EMBL/GenBank/DDBJ databases">
        <title>Two novel Cytobacillus novel species.</title>
        <authorList>
            <person name="Liu G."/>
        </authorList>
    </citation>
    <scope>NUCLEOTIDE SEQUENCE [LARGE SCALE GENOMIC DNA]</scope>
    <source>
        <strain evidence="1 2">FJAT-54145</strain>
    </source>
</reference>
<evidence type="ECO:0000313" key="1">
    <source>
        <dbReference type="EMBL" id="MFE8702832.1"/>
    </source>
</evidence>
<organism evidence="1 2">
    <name type="scientific">Cytobacillus spartinae</name>
    <dbReference type="NCBI Taxonomy" id="3299023"/>
    <lineage>
        <taxon>Bacteria</taxon>
        <taxon>Bacillati</taxon>
        <taxon>Bacillota</taxon>
        <taxon>Bacilli</taxon>
        <taxon>Bacillales</taxon>
        <taxon>Bacillaceae</taxon>
        <taxon>Cytobacillus</taxon>
    </lineage>
</organism>
<dbReference type="SUPFAM" id="SSF55961">
    <property type="entry name" value="Bet v1-like"/>
    <property type="match status" value="1"/>
</dbReference>
<evidence type="ECO:0000313" key="2">
    <source>
        <dbReference type="Proteomes" id="UP001601059"/>
    </source>
</evidence>
<dbReference type="Proteomes" id="UP001601059">
    <property type="component" value="Unassembled WGS sequence"/>
</dbReference>
<protein>
    <submittedName>
        <fullName evidence="1">SRPBCC family protein</fullName>
    </submittedName>
</protein>
<sequence length="144" mass="16177">MVNVITEITINSPSDKVSSYAADPDNTPSWYVNIKSAEWKTEKPLKVGSQVAFTAHFLGRKLEYIYEIVDFVPGQILVMKTAQGPFPMKTTYTWESVSDSSTRMTLRNEGSPTGFSKIFTPFMSTMMKSATMKDLKKLKSILES</sequence>
<name>A0ABW6KGW6_9BACI</name>